<evidence type="ECO:0000313" key="3">
    <source>
        <dbReference type="Proteomes" id="UP001054945"/>
    </source>
</evidence>
<keyword evidence="3" id="KW-1185">Reference proteome</keyword>
<dbReference type="EMBL" id="BPLR01007009">
    <property type="protein sequence ID" value="GIY13862.1"/>
    <property type="molecule type" value="Genomic_DNA"/>
</dbReference>
<feature type="compositionally biased region" description="Basic residues" evidence="1">
    <location>
        <begin position="60"/>
        <end position="71"/>
    </location>
</feature>
<feature type="compositionally biased region" description="Polar residues" evidence="1">
    <location>
        <begin position="81"/>
        <end position="90"/>
    </location>
</feature>
<dbReference type="AlphaFoldDB" id="A0AAV4R0G3"/>
<name>A0AAV4R0G3_CAEEX</name>
<sequence>MIGKDKPRNKKVPISNSSTVSSRYGTQSFRFLRQIFGGKLFPGISQKPREGPEKSSEIWKKKRGRKRPIRMKFKENKRTQNKNPLFQKQNPPFKKIEQELNCQK</sequence>
<dbReference type="Proteomes" id="UP001054945">
    <property type="component" value="Unassembled WGS sequence"/>
</dbReference>
<reference evidence="2 3" key="1">
    <citation type="submission" date="2021-06" db="EMBL/GenBank/DDBJ databases">
        <title>Caerostris extrusa draft genome.</title>
        <authorList>
            <person name="Kono N."/>
            <person name="Arakawa K."/>
        </authorList>
    </citation>
    <scope>NUCLEOTIDE SEQUENCE [LARGE SCALE GENOMIC DNA]</scope>
</reference>
<protein>
    <submittedName>
        <fullName evidence="2">Uncharacterized protein</fullName>
    </submittedName>
</protein>
<comment type="caution">
    <text evidence="2">The sequence shown here is derived from an EMBL/GenBank/DDBJ whole genome shotgun (WGS) entry which is preliminary data.</text>
</comment>
<proteinExistence type="predicted"/>
<evidence type="ECO:0000313" key="2">
    <source>
        <dbReference type="EMBL" id="GIY13862.1"/>
    </source>
</evidence>
<feature type="region of interest" description="Disordered" evidence="1">
    <location>
        <begin position="1"/>
        <end position="21"/>
    </location>
</feature>
<accession>A0AAV4R0G3</accession>
<gene>
    <name evidence="2" type="ORF">CEXT_541631</name>
</gene>
<organism evidence="2 3">
    <name type="scientific">Caerostris extrusa</name>
    <name type="common">Bark spider</name>
    <name type="synonym">Caerostris bankana</name>
    <dbReference type="NCBI Taxonomy" id="172846"/>
    <lineage>
        <taxon>Eukaryota</taxon>
        <taxon>Metazoa</taxon>
        <taxon>Ecdysozoa</taxon>
        <taxon>Arthropoda</taxon>
        <taxon>Chelicerata</taxon>
        <taxon>Arachnida</taxon>
        <taxon>Araneae</taxon>
        <taxon>Araneomorphae</taxon>
        <taxon>Entelegynae</taxon>
        <taxon>Araneoidea</taxon>
        <taxon>Araneidae</taxon>
        <taxon>Caerostris</taxon>
    </lineage>
</organism>
<feature type="region of interest" description="Disordered" evidence="1">
    <location>
        <begin position="41"/>
        <end position="104"/>
    </location>
</feature>
<evidence type="ECO:0000256" key="1">
    <source>
        <dbReference type="SAM" id="MobiDB-lite"/>
    </source>
</evidence>
<feature type="compositionally biased region" description="Basic and acidic residues" evidence="1">
    <location>
        <begin position="47"/>
        <end position="59"/>
    </location>
</feature>